<dbReference type="Pfam" id="PF07377">
    <property type="entry name" value="DUF1493"/>
    <property type="match status" value="1"/>
</dbReference>
<sequence>MDQLSPQLKEFIIDYCNRYKVKAVDTSAIDANTSIDLDLDIYDIEIDLFLAEFAEHFHVDRSKFSWYKYGYPKGSTRVRMLKTLFGYKRPWVKKLAVRCYKPRFKAGILQQAIENGKLV</sequence>
<reference evidence="2" key="1">
    <citation type="journal article" date="2019" name="Int. J. Syst. Evol. Microbiol.">
        <title>The Global Catalogue of Microorganisms (GCM) 10K type strain sequencing project: providing services to taxonomists for standard genome sequencing and annotation.</title>
        <authorList>
            <consortium name="The Broad Institute Genomics Platform"/>
            <consortium name="The Broad Institute Genome Sequencing Center for Infectious Disease"/>
            <person name="Wu L."/>
            <person name="Ma J."/>
        </authorList>
    </citation>
    <scope>NUCLEOTIDE SEQUENCE [LARGE SCALE GENOMIC DNA]</scope>
    <source>
        <strain evidence="2">CCUG 61484</strain>
    </source>
</reference>
<accession>A0ABW3APH9</accession>
<dbReference type="RefSeq" id="WP_377111940.1">
    <property type="nucleotide sequence ID" value="NZ_JBHTHZ010000002.1"/>
</dbReference>
<evidence type="ECO:0000313" key="1">
    <source>
        <dbReference type="EMBL" id="MFD0792923.1"/>
    </source>
</evidence>
<evidence type="ECO:0000313" key="2">
    <source>
        <dbReference type="Proteomes" id="UP001597010"/>
    </source>
</evidence>
<dbReference type="Proteomes" id="UP001597010">
    <property type="component" value="Unassembled WGS sequence"/>
</dbReference>
<dbReference type="EMBL" id="JBHTHZ010000002">
    <property type="protein sequence ID" value="MFD0792923.1"/>
    <property type="molecule type" value="Genomic_DNA"/>
</dbReference>
<keyword evidence="2" id="KW-1185">Reference proteome</keyword>
<proteinExistence type="predicted"/>
<organism evidence="1 2">
    <name type="scientific">Mucilaginibacter litoreus</name>
    <dbReference type="NCBI Taxonomy" id="1048221"/>
    <lineage>
        <taxon>Bacteria</taxon>
        <taxon>Pseudomonadati</taxon>
        <taxon>Bacteroidota</taxon>
        <taxon>Sphingobacteriia</taxon>
        <taxon>Sphingobacteriales</taxon>
        <taxon>Sphingobacteriaceae</taxon>
        <taxon>Mucilaginibacter</taxon>
    </lineage>
</organism>
<protein>
    <submittedName>
        <fullName evidence="1">DUF1493 family protein</fullName>
    </submittedName>
</protein>
<gene>
    <name evidence="1" type="ORF">ACFQZX_04800</name>
</gene>
<name>A0ABW3APH9_9SPHI</name>
<comment type="caution">
    <text evidence="1">The sequence shown here is derived from an EMBL/GenBank/DDBJ whole genome shotgun (WGS) entry which is preliminary data.</text>
</comment>
<dbReference type="InterPro" id="IPR010862">
    <property type="entry name" value="DUF1493"/>
</dbReference>